<dbReference type="PANTHER" id="PTHR33104:SF2">
    <property type="entry name" value="CXC3 LIKE CYSTEINE CLUSTER DOMAIN-CONTAINING PROTEIN"/>
    <property type="match status" value="1"/>
</dbReference>
<feature type="region of interest" description="Disordered" evidence="1">
    <location>
        <begin position="604"/>
        <end position="632"/>
    </location>
</feature>
<dbReference type="EMBL" id="JACAZE010000011">
    <property type="protein sequence ID" value="KAF7304231.1"/>
    <property type="molecule type" value="Genomic_DNA"/>
</dbReference>
<keyword evidence="3" id="KW-1185">Reference proteome</keyword>
<evidence type="ECO:0000313" key="2">
    <source>
        <dbReference type="EMBL" id="KAF7304231.1"/>
    </source>
</evidence>
<dbReference type="AlphaFoldDB" id="A0A8H6W635"/>
<evidence type="ECO:0000256" key="1">
    <source>
        <dbReference type="SAM" id="MobiDB-lite"/>
    </source>
</evidence>
<evidence type="ECO:0000313" key="3">
    <source>
        <dbReference type="Proteomes" id="UP000613580"/>
    </source>
</evidence>
<reference evidence="2" key="1">
    <citation type="submission" date="2020-05" db="EMBL/GenBank/DDBJ databases">
        <title>Mycena genomes resolve the evolution of fungal bioluminescence.</title>
        <authorList>
            <person name="Tsai I.J."/>
        </authorList>
    </citation>
    <scope>NUCLEOTIDE SEQUENCE</scope>
    <source>
        <strain evidence="2">110903Hualien_Pintung</strain>
    </source>
</reference>
<accession>A0A8H6W635</accession>
<dbReference type="Proteomes" id="UP000613580">
    <property type="component" value="Unassembled WGS sequence"/>
</dbReference>
<dbReference type="PANTHER" id="PTHR33104">
    <property type="entry name" value="SI:DKEY-29D5.2"/>
    <property type="match status" value="1"/>
</dbReference>
<dbReference type="InterPro" id="IPR040521">
    <property type="entry name" value="KDZ"/>
</dbReference>
<name>A0A8H6W635_MYCCL</name>
<sequence length="632" mass="71131">MGKTTRKAAHHFDLPAGTDIAVRNYYLTLEYLTDGTLKKIPDRYRSLLRMLREYRHLVLLSVEDVDMTQEALWALAQASWPSVVPPVLGQACLYILYMAIDACFRLKRQIVSSHAKDPGLGTGWSYFVEWEPYRQHLLTITDQKEMSTWYSVTGVGMCVCARHEMVFPNGVGDLQKGERYGNMDYIFASALRYVDRRLRIFASYDIACQWSQNLRERLQRLPPLIRLDIILKLIRFVIPKMHIKGHTLACQLLFSLYLAAGGAQTDGEGIERMWALINGIVTSTRSCGPGSRADQLDDHWSFLNWKKLVGLPALLRRRLDAARIELAKQEEAFIALTVQQKEHVPEWQRSVEAYEAPVVDGVAPPPESVRSQNPGGTGMTEKEVRETFVREEAQESAPKIHAVSPSAFVAFGLDIEDQQRRICVEAELHKAGSSSGNSLADMRRKCNKDQQSWRLLLATYSPASLVRMTAANVSQETLAEEVPLMLPSAPPQCREALSRIRNQLHIKARLMLYKVVNARHQGANTRSRTLVNRNEGKIKLHAEKYQCAWRALVALLGRVPTTFPPLRRADIRCMHDGDVVVEAAHASKQRAQAERRALEQAAAIRSGKRLVTSKGKDKEGSGAKNGEAETQG</sequence>
<protein>
    <submittedName>
        <fullName evidence="2">Uncharacterized protein</fullName>
    </submittedName>
</protein>
<gene>
    <name evidence="2" type="ORF">HMN09_00824100</name>
</gene>
<comment type="caution">
    <text evidence="2">The sequence shown here is derived from an EMBL/GenBank/DDBJ whole genome shotgun (WGS) entry which is preliminary data.</text>
</comment>
<dbReference type="OrthoDB" id="2804062at2759"/>
<feature type="region of interest" description="Disordered" evidence="1">
    <location>
        <begin position="360"/>
        <end position="379"/>
    </location>
</feature>
<proteinExistence type="predicted"/>
<organism evidence="2 3">
    <name type="scientific">Mycena chlorophos</name>
    <name type="common">Agaric fungus</name>
    <name type="synonym">Agaricus chlorophos</name>
    <dbReference type="NCBI Taxonomy" id="658473"/>
    <lineage>
        <taxon>Eukaryota</taxon>
        <taxon>Fungi</taxon>
        <taxon>Dikarya</taxon>
        <taxon>Basidiomycota</taxon>
        <taxon>Agaricomycotina</taxon>
        <taxon>Agaricomycetes</taxon>
        <taxon>Agaricomycetidae</taxon>
        <taxon>Agaricales</taxon>
        <taxon>Marasmiineae</taxon>
        <taxon>Mycenaceae</taxon>
        <taxon>Mycena</taxon>
    </lineage>
</organism>
<dbReference type="Pfam" id="PF18758">
    <property type="entry name" value="KDZ"/>
    <property type="match status" value="1"/>
</dbReference>